<dbReference type="AlphaFoldDB" id="A0A438E389"/>
<accession>A0A438E389</accession>
<comment type="caution">
    <text evidence="3">The sequence shown here is derived from an EMBL/GenBank/DDBJ whole genome shotgun (WGS) entry which is preliminary data.</text>
</comment>
<reference evidence="3 4" key="1">
    <citation type="journal article" date="2018" name="PLoS Genet.">
        <title>Population sequencing reveals clonal diversity and ancestral inbreeding in the grapevine cultivar Chardonnay.</title>
        <authorList>
            <person name="Roach M.J."/>
            <person name="Johnson D.L."/>
            <person name="Bohlmann J."/>
            <person name="van Vuuren H.J."/>
            <person name="Jones S.J."/>
            <person name="Pretorius I.S."/>
            <person name="Schmidt S.A."/>
            <person name="Borneman A.R."/>
        </authorList>
    </citation>
    <scope>NUCLEOTIDE SEQUENCE [LARGE SCALE GENOMIC DNA]</scope>
    <source>
        <strain evidence="4">cv. Chardonnay</strain>
        <tissue evidence="3">Leaf</tissue>
    </source>
</reference>
<name>A0A438E389_VITVI</name>
<feature type="compositionally biased region" description="Low complexity" evidence="2">
    <location>
        <begin position="52"/>
        <end position="63"/>
    </location>
</feature>
<feature type="compositionally biased region" description="Polar residues" evidence="2">
    <location>
        <begin position="7"/>
        <end position="19"/>
    </location>
</feature>
<gene>
    <name evidence="3" type="primary">NAP1_1</name>
    <name evidence="3" type="ORF">CK203_100513</name>
</gene>
<dbReference type="PANTHER" id="PTHR12093">
    <property type="entry name" value="NCK-ASSOCIATED PROTEIN 1"/>
    <property type="match status" value="1"/>
</dbReference>
<dbReference type="PANTHER" id="PTHR12093:SF10">
    <property type="entry name" value="MEMBRANE-ASSOCIATED PROTEIN HEM"/>
    <property type="match status" value="1"/>
</dbReference>
<evidence type="ECO:0000256" key="2">
    <source>
        <dbReference type="SAM" id="MobiDB-lite"/>
    </source>
</evidence>
<sequence length="491" mass="56190">MAKSRQHFANQDASLSPTAGRSREWDGPSRWSEYLNLQVTSPMTSRSHRNVSSDGQAQSSSGSHKGLNMQYVVQLTQVAEGLMAKMYRLNQILDFPDSVNHVFSEAFWKAGVFPNCPRICVLLSKKFPEHHIKLQLERVDKVALDALHENAEVHLQSLEPWVQLLLDLMAFREQALRLILDLSSTVITLLPHQNSLILHAFMDLFCSFVRVNLFSEKASPLHAVLVPCFSFFAKALWLVQFIDSYDPPLKGLHEDLNFVSPRIGEVLEAVGPIIFLSTDTRKLRNEGFLSPFHPRYPDILTNSAHPMRAQDLANVTSYREWVLLGYLVCPDELLRVTSIDIALNGRKDNLFLCKKGASYVQWKCLVSGRDPNAHRDTNDPISLMVVLKENLVLTLFRDEYVLLHEDYQLYVLPRILESKKMAKSGRTKQKEADLEYSVAKQVEKMISLVLCDVSVTMGMKYDMEKWLMIAVKCMSKQYYLVIPYIVRGEYY</sequence>
<dbReference type="Pfam" id="PF09735">
    <property type="entry name" value="Nckap1"/>
    <property type="match status" value="1"/>
</dbReference>
<evidence type="ECO:0000313" key="3">
    <source>
        <dbReference type="EMBL" id="RVW42143.1"/>
    </source>
</evidence>
<feature type="region of interest" description="Disordered" evidence="2">
    <location>
        <begin position="1"/>
        <end position="28"/>
    </location>
</feature>
<dbReference type="EMBL" id="QGNW01001413">
    <property type="protein sequence ID" value="RVW42143.1"/>
    <property type="molecule type" value="Genomic_DNA"/>
</dbReference>
<protein>
    <submittedName>
        <fullName evidence="3">Protein NAP1</fullName>
    </submittedName>
</protein>
<comment type="similarity">
    <text evidence="1">Belongs to the HEM-1/HEM-2 family.</text>
</comment>
<evidence type="ECO:0000256" key="1">
    <source>
        <dbReference type="ARBA" id="ARBA00037947"/>
    </source>
</evidence>
<dbReference type="InterPro" id="IPR019137">
    <property type="entry name" value="Nck-associated_protein-1"/>
</dbReference>
<feature type="region of interest" description="Disordered" evidence="2">
    <location>
        <begin position="42"/>
        <end position="63"/>
    </location>
</feature>
<dbReference type="Proteomes" id="UP000288805">
    <property type="component" value="Unassembled WGS sequence"/>
</dbReference>
<evidence type="ECO:0000313" key="4">
    <source>
        <dbReference type="Proteomes" id="UP000288805"/>
    </source>
</evidence>
<organism evidence="3 4">
    <name type="scientific">Vitis vinifera</name>
    <name type="common">Grape</name>
    <dbReference type="NCBI Taxonomy" id="29760"/>
    <lineage>
        <taxon>Eukaryota</taxon>
        <taxon>Viridiplantae</taxon>
        <taxon>Streptophyta</taxon>
        <taxon>Embryophyta</taxon>
        <taxon>Tracheophyta</taxon>
        <taxon>Spermatophyta</taxon>
        <taxon>Magnoliopsida</taxon>
        <taxon>eudicotyledons</taxon>
        <taxon>Gunneridae</taxon>
        <taxon>Pentapetalae</taxon>
        <taxon>rosids</taxon>
        <taxon>Vitales</taxon>
        <taxon>Vitaceae</taxon>
        <taxon>Viteae</taxon>
        <taxon>Vitis</taxon>
    </lineage>
</organism>
<proteinExistence type="inferred from homology"/>